<keyword evidence="1" id="KW-0732">Signal</keyword>
<comment type="caution">
    <text evidence="2">The sequence shown here is derived from an EMBL/GenBank/DDBJ whole genome shotgun (WGS) entry which is preliminary data.</text>
</comment>
<gene>
    <name evidence="2" type="ORF">FE257_012190</name>
</gene>
<evidence type="ECO:0000313" key="3">
    <source>
        <dbReference type="Proteomes" id="UP001194746"/>
    </source>
</evidence>
<feature type="chain" id="PRO_5042272431" evidence="1">
    <location>
        <begin position="18"/>
        <end position="111"/>
    </location>
</feature>
<accession>A0AAD4CGG6</accession>
<name>A0AAD4CGG6_ASPNN</name>
<keyword evidence="3" id="KW-1185">Reference proteome</keyword>
<evidence type="ECO:0000313" key="2">
    <source>
        <dbReference type="EMBL" id="KAF9886009.1"/>
    </source>
</evidence>
<protein>
    <submittedName>
        <fullName evidence="2">Uncharacterized protein</fullName>
    </submittedName>
</protein>
<dbReference type="AlphaFoldDB" id="A0AAD4CGG6"/>
<dbReference type="Proteomes" id="UP001194746">
    <property type="component" value="Unassembled WGS sequence"/>
</dbReference>
<proteinExistence type="predicted"/>
<sequence length="111" mass="11794">MKMYMLALIPLMSLASAFLDDAPYGGSCPSCAPAPPCNACSTILGVEEKIVPATSVAVTHTSTVCRQQQTLACQNLGDVKGDDGPVTDPSLLDLDEEAYIWHYAPDFSNDL</sequence>
<reference evidence="2" key="2">
    <citation type="submission" date="2020-02" db="EMBL/GenBank/DDBJ databases">
        <authorList>
            <person name="Gilchrist C.L.M."/>
            <person name="Chooi Y.-H."/>
        </authorList>
    </citation>
    <scope>NUCLEOTIDE SEQUENCE</scope>
    <source>
        <strain evidence="2">MST-FP2251</strain>
    </source>
</reference>
<dbReference type="EMBL" id="VCAU01000085">
    <property type="protein sequence ID" value="KAF9886009.1"/>
    <property type="molecule type" value="Genomic_DNA"/>
</dbReference>
<evidence type="ECO:0000256" key="1">
    <source>
        <dbReference type="SAM" id="SignalP"/>
    </source>
</evidence>
<feature type="signal peptide" evidence="1">
    <location>
        <begin position="1"/>
        <end position="17"/>
    </location>
</feature>
<reference evidence="2" key="1">
    <citation type="journal article" date="2019" name="Beilstein J. Org. Chem.">
        <title>Nanangenines: drimane sesquiterpenoids as the dominant metabolite cohort of a novel Australian fungus, Aspergillus nanangensis.</title>
        <authorList>
            <person name="Lacey H.J."/>
            <person name="Gilchrist C.L.M."/>
            <person name="Crombie A."/>
            <person name="Kalaitzis J.A."/>
            <person name="Vuong D."/>
            <person name="Rutledge P.J."/>
            <person name="Turner P."/>
            <person name="Pitt J.I."/>
            <person name="Lacey E."/>
            <person name="Chooi Y.H."/>
            <person name="Piggott A.M."/>
        </authorList>
    </citation>
    <scope>NUCLEOTIDE SEQUENCE</scope>
    <source>
        <strain evidence="2">MST-FP2251</strain>
    </source>
</reference>
<organism evidence="2 3">
    <name type="scientific">Aspergillus nanangensis</name>
    <dbReference type="NCBI Taxonomy" id="2582783"/>
    <lineage>
        <taxon>Eukaryota</taxon>
        <taxon>Fungi</taxon>
        <taxon>Dikarya</taxon>
        <taxon>Ascomycota</taxon>
        <taxon>Pezizomycotina</taxon>
        <taxon>Eurotiomycetes</taxon>
        <taxon>Eurotiomycetidae</taxon>
        <taxon>Eurotiales</taxon>
        <taxon>Aspergillaceae</taxon>
        <taxon>Aspergillus</taxon>
        <taxon>Aspergillus subgen. Circumdati</taxon>
    </lineage>
</organism>